<dbReference type="Proteomes" id="UP000681131">
    <property type="component" value="Chromosome"/>
</dbReference>
<dbReference type="KEGG" id="fad:CDH04_05290"/>
<dbReference type="InterPro" id="IPR011990">
    <property type="entry name" value="TPR-like_helical_dom_sf"/>
</dbReference>
<dbReference type="AlphaFoldDB" id="A0A2Z4XY88"/>
<organism evidence="3 5">
    <name type="scientific">Francisella adeliensis</name>
    <dbReference type="NCBI Taxonomy" id="2007306"/>
    <lineage>
        <taxon>Bacteria</taxon>
        <taxon>Pseudomonadati</taxon>
        <taxon>Pseudomonadota</taxon>
        <taxon>Gammaproteobacteria</taxon>
        <taxon>Thiotrichales</taxon>
        <taxon>Francisellaceae</taxon>
        <taxon>Francisella</taxon>
    </lineage>
</organism>
<feature type="region of interest" description="Disordered" evidence="2">
    <location>
        <begin position="25"/>
        <end position="45"/>
    </location>
</feature>
<evidence type="ECO:0000313" key="5">
    <source>
        <dbReference type="Proteomes" id="UP000251120"/>
    </source>
</evidence>
<sequence length="295" mass="34491">MNSRFLKLITTASITCILSGCMTPQSNTNKNNNESQAKDEQQLNENTSEYTFYTTDNNQKANYKEAAKLYAELTITYTQDGYLDMAKDRLIRAKQLEEDHGYNEAIVDYASGYYYQKIGSNAVAEKHYQKAIDEHPNNYQAMNFYAQFLCQSRHKYADADKLFSKSLYMSDNNDMAQTLFLYSECMTAQGKDDDALKLMERANKFQINFLSAKLHLAEMYYDKKRYKDCYRIIYGMRNNKAFFNNKRILELRLKLAEYANNKNEAAKVRLIFSSNDFNDDSMEKFFADVEDKDNK</sequence>
<dbReference type="PROSITE" id="PS51257">
    <property type="entry name" value="PROKAR_LIPOPROTEIN"/>
    <property type="match status" value="1"/>
</dbReference>
<feature type="repeat" description="TPR" evidence="1">
    <location>
        <begin position="105"/>
        <end position="138"/>
    </location>
</feature>
<dbReference type="RefSeq" id="WP_112870041.1">
    <property type="nucleotide sequence ID" value="NZ_CP021781.1"/>
</dbReference>
<feature type="compositionally biased region" description="Polar residues" evidence="2">
    <location>
        <begin position="25"/>
        <end position="35"/>
    </location>
</feature>
<name>A0A2Z4XY88_9GAMM</name>
<dbReference type="Gene3D" id="1.25.40.10">
    <property type="entry name" value="Tetratricopeptide repeat domain"/>
    <property type="match status" value="1"/>
</dbReference>
<reference evidence="4 6" key="2">
    <citation type="submission" date="2019-08" db="EMBL/GenBank/DDBJ databases">
        <title>Complete genome sequences of Francisella adeliensis (FSC1325 and FSC1326).</title>
        <authorList>
            <person name="Ohrman C."/>
            <person name="Uneklint I."/>
            <person name="Vallesi A."/>
            <person name="Karlsson L."/>
            <person name="Sjodin A."/>
        </authorList>
    </citation>
    <scope>NUCLEOTIDE SEQUENCE [LARGE SCALE GENOMIC DNA]</scope>
    <source>
        <strain evidence="4 6">FSC1325</strain>
    </source>
</reference>
<dbReference type="SUPFAM" id="SSF48452">
    <property type="entry name" value="TPR-like"/>
    <property type="match status" value="1"/>
</dbReference>
<dbReference type="EMBL" id="CP021781">
    <property type="protein sequence ID" value="AXA33867.1"/>
    <property type="molecule type" value="Genomic_DNA"/>
</dbReference>
<evidence type="ECO:0000313" key="3">
    <source>
        <dbReference type="EMBL" id="AXA33867.1"/>
    </source>
</evidence>
<keyword evidence="6" id="KW-1185">Reference proteome</keyword>
<evidence type="ECO:0000313" key="4">
    <source>
        <dbReference type="EMBL" id="QIW12104.1"/>
    </source>
</evidence>
<evidence type="ECO:0000256" key="2">
    <source>
        <dbReference type="SAM" id="MobiDB-lite"/>
    </source>
</evidence>
<evidence type="ECO:0000313" key="6">
    <source>
        <dbReference type="Proteomes" id="UP000681131"/>
    </source>
</evidence>
<accession>A0A2Z4XY88</accession>
<dbReference type="OrthoDB" id="5603834at2"/>
<dbReference type="PROSITE" id="PS50005">
    <property type="entry name" value="TPR"/>
    <property type="match status" value="1"/>
</dbReference>
<keyword evidence="1" id="KW-0802">TPR repeat</keyword>
<dbReference type="Proteomes" id="UP000251120">
    <property type="component" value="Chromosome"/>
</dbReference>
<evidence type="ECO:0000256" key="1">
    <source>
        <dbReference type="PROSITE-ProRule" id="PRU00339"/>
    </source>
</evidence>
<gene>
    <name evidence="3" type="ORF">CDH04_05290</name>
    <name evidence="4" type="ORF">FZC43_05295</name>
</gene>
<dbReference type="InterPro" id="IPR019734">
    <property type="entry name" value="TPR_rpt"/>
</dbReference>
<reference evidence="3 5" key="1">
    <citation type="submission" date="2017-06" db="EMBL/GenBank/DDBJ databases">
        <title>Complete genome of Francisella adeliensis.</title>
        <authorList>
            <person name="Vallesi A."/>
            <person name="Sjodin A."/>
        </authorList>
    </citation>
    <scope>NUCLEOTIDE SEQUENCE [LARGE SCALE GENOMIC DNA]</scope>
    <source>
        <strain evidence="3 5">FDC440</strain>
    </source>
</reference>
<protein>
    <submittedName>
        <fullName evidence="3">Pilus assembly protein PilF</fullName>
    </submittedName>
</protein>
<dbReference type="EMBL" id="CP043424">
    <property type="protein sequence ID" value="QIW12104.1"/>
    <property type="molecule type" value="Genomic_DNA"/>
</dbReference>
<proteinExistence type="predicted"/>